<evidence type="ECO:0000256" key="4">
    <source>
        <dbReference type="ARBA" id="ARBA00022490"/>
    </source>
</evidence>
<comment type="caution">
    <text evidence="11">The sequence shown here is derived from an EMBL/GenBank/DDBJ whole genome shotgun (WGS) entry which is preliminary data.</text>
</comment>
<name>A5Z521_9FIRM</name>
<dbReference type="STRING" id="411463.EUBVEN_00801"/>
<dbReference type="Proteomes" id="UP000006000">
    <property type="component" value="Unassembled WGS sequence"/>
</dbReference>
<keyword evidence="9" id="KW-0460">Magnesium</keyword>
<evidence type="ECO:0000256" key="6">
    <source>
        <dbReference type="ARBA" id="ARBA00022723"/>
    </source>
</evidence>
<dbReference type="InterPro" id="IPR027417">
    <property type="entry name" value="P-loop_NTPase"/>
</dbReference>
<dbReference type="SUPFAM" id="SSF52540">
    <property type="entry name" value="P-loop containing nucleoside triphosphate hydrolases"/>
    <property type="match status" value="1"/>
</dbReference>
<reference evidence="11 12" key="1">
    <citation type="submission" date="2007-03" db="EMBL/GenBank/DDBJ databases">
        <authorList>
            <person name="Fulton L."/>
            <person name="Clifton S."/>
            <person name="Fulton B."/>
            <person name="Xu J."/>
            <person name="Minx P."/>
            <person name="Pepin K.H."/>
            <person name="Johnson M."/>
            <person name="Thiruvilangam P."/>
            <person name="Bhonagiri V."/>
            <person name="Nash W.E."/>
            <person name="Mardis E.R."/>
            <person name="Wilson R.K."/>
        </authorList>
    </citation>
    <scope>NUCLEOTIDE SEQUENCE [LARGE SCALE GENOMIC DNA]</scope>
    <source>
        <strain evidence="11 12">ATCC 27560</strain>
    </source>
</reference>
<keyword evidence="4" id="KW-0963">Cytoplasm</keyword>
<evidence type="ECO:0000256" key="9">
    <source>
        <dbReference type="ARBA" id="ARBA00022842"/>
    </source>
</evidence>
<dbReference type="HOGENOM" id="CLU_087829_5_0_9"/>
<dbReference type="eggNOG" id="COG0802">
    <property type="taxonomic scope" value="Bacteria"/>
</dbReference>
<evidence type="ECO:0000256" key="5">
    <source>
        <dbReference type="ARBA" id="ARBA00022694"/>
    </source>
</evidence>
<dbReference type="Pfam" id="PF02367">
    <property type="entry name" value="TsaE"/>
    <property type="match status" value="1"/>
</dbReference>
<dbReference type="GO" id="GO:0002949">
    <property type="term" value="P:tRNA threonylcarbamoyladenosine modification"/>
    <property type="evidence" value="ECO:0007669"/>
    <property type="project" value="InterPro"/>
</dbReference>
<dbReference type="GO" id="GO:0046872">
    <property type="term" value="F:metal ion binding"/>
    <property type="evidence" value="ECO:0007669"/>
    <property type="project" value="UniProtKB-KW"/>
</dbReference>
<keyword evidence="7" id="KW-0547">Nucleotide-binding</keyword>
<keyword evidence="11" id="KW-0378">Hydrolase</keyword>
<evidence type="ECO:0000256" key="8">
    <source>
        <dbReference type="ARBA" id="ARBA00022840"/>
    </source>
</evidence>
<dbReference type="EMBL" id="AAVL02000030">
    <property type="protein sequence ID" value="EDM51794.1"/>
    <property type="molecule type" value="Genomic_DNA"/>
</dbReference>
<dbReference type="GO" id="GO:0005737">
    <property type="term" value="C:cytoplasm"/>
    <property type="evidence" value="ECO:0007669"/>
    <property type="project" value="UniProtKB-SubCell"/>
</dbReference>
<dbReference type="GO" id="GO:0016787">
    <property type="term" value="F:hydrolase activity"/>
    <property type="evidence" value="ECO:0007669"/>
    <property type="project" value="UniProtKB-KW"/>
</dbReference>
<dbReference type="NCBIfam" id="TIGR00150">
    <property type="entry name" value="T6A_YjeE"/>
    <property type="match status" value="1"/>
</dbReference>
<dbReference type="GO" id="GO:0005524">
    <property type="term" value="F:ATP binding"/>
    <property type="evidence" value="ECO:0007669"/>
    <property type="project" value="UniProtKB-KW"/>
</dbReference>
<organism evidence="11 12">
    <name type="scientific">Eubacterium ventriosum ATCC 27560</name>
    <dbReference type="NCBI Taxonomy" id="411463"/>
    <lineage>
        <taxon>Bacteria</taxon>
        <taxon>Bacillati</taxon>
        <taxon>Bacillota</taxon>
        <taxon>Clostridia</taxon>
        <taxon>Eubacteriales</taxon>
        <taxon>Eubacteriaceae</taxon>
        <taxon>Eubacterium</taxon>
    </lineage>
</organism>
<protein>
    <recommendedName>
        <fullName evidence="3">tRNA threonylcarbamoyladenosine biosynthesis protein TsaE</fullName>
    </recommendedName>
    <alternativeName>
        <fullName evidence="10">t(6)A37 threonylcarbamoyladenosine biosynthesis protein TsaE</fullName>
    </alternativeName>
</protein>
<dbReference type="InterPro" id="IPR003442">
    <property type="entry name" value="T6A_TsaE"/>
</dbReference>
<comment type="similarity">
    <text evidence="2">Belongs to the TsaE family.</text>
</comment>
<evidence type="ECO:0000313" key="12">
    <source>
        <dbReference type="Proteomes" id="UP000006000"/>
    </source>
</evidence>
<keyword evidence="8" id="KW-0067">ATP-binding</keyword>
<accession>A5Z521</accession>
<keyword evidence="6" id="KW-0479">Metal-binding</keyword>
<gene>
    <name evidence="11" type="ORF">EUBVEN_00801</name>
</gene>
<comment type="subcellular location">
    <subcellularLocation>
        <location evidence="1">Cytoplasm</location>
    </subcellularLocation>
</comment>
<evidence type="ECO:0000256" key="1">
    <source>
        <dbReference type="ARBA" id="ARBA00004496"/>
    </source>
</evidence>
<evidence type="ECO:0000256" key="3">
    <source>
        <dbReference type="ARBA" id="ARBA00019010"/>
    </source>
</evidence>
<evidence type="ECO:0000313" key="11">
    <source>
        <dbReference type="EMBL" id="EDM51794.1"/>
    </source>
</evidence>
<sequence length="167" mass="19000">MVLLIRIVQVNFAWQFIQSKILFGGYMVYETMCWEDTFNLGKKIGQQAKPGQVICLNGDLGVGKTVFTQGFAKGLGIEETVNSPTFTIIQVYDEGRIPLYHFDVYRIGDPEEMYEIGYEDYFFGEGVCLIEWSKLIEELIPSDAATVLIEKDLEKGLDYRKVTVEGL</sequence>
<dbReference type="Gene3D" id="3.40.50.300">
    <property type="entry name" value="P-loop containing nucleotide triphosphate hydrolases"/>
    <property type="match status" value="1"/>
</dbReference>
<keyword evidence="5" id="KW-0819">tRNA processing</keyword>
<evidence type="ECO:0000256" key="7">
    <source>
        <dbReference type="ARBA" id="ARBA00022741"/>
    </source>
</evidence>
<dbReference type="PANTHER" id="PTHR33540">
    <property type="entry name" value="TRNA THREONYLCARBAMOYLADENOSINE BIOSYNTHESIS PROTEIN TSAE"/>
    <property type="match status" value="1"/>
</dbReference>
<evidence type="ECO:0000256" key="2">
    <source>
        <dbReference type="ARBA" id="ARBA00007599"/>
    </source>
</evidence>
<reference evidence="11 12" key="2">
    <citation type="submission" date="2007-04" db="EMBL/GenBank/DDBJ databases">
        <title>Draft genome sequence of Eubacterium ventriosum (ATCC 27560).</title>
        <authorList>
            <person name="Sudarsanam P."/>
            <person name="Ley R."/>
            <person name="Guruge J."/>
            <person name="Turnbaugh P.J."/>
            <person name="Mahowald M."/>
            <person name="Liep D."/>
            <person name="Gordon J."/>
        </authorList>
    </citation>
    <scope>NUCLEOTIDE SEQUENCE [LARGE SCALE GENOMIC DNA]</scope>
    <source>
        <strain evidence="11 12">ATCC 27560</strain>
    </source>
</reference>
<dbReference type="AlphaFoldDB" id="A5Z521"/>
<dbReference type="PANTHER" id="PTHR33540:SF2">
    <property type="entry name" value="TRNA THREONYLCARBAMOYLADENOSINE BIOSYNTHESIS PROTEIN TSAE"/>
    <property type="match status" value="1"/>
</dbReference>
<proteinExistence type="inferred from homology"/>
<evidence type="ECO:0000256" key="10">
    <source>
        <dbReference type="ARBA" id="ARBA00032441"/>
    </source>
</evidence>